<organism evidence="5 6">
    <name type="scientific">Dermabacter vaginalis</name>
    <dbReference type="NCBI Taxonomy" id="1630135"/>
    <lineage>
        <taxon>Bacteria</taxon>
        <taxon>Bacillati</taxon>
        <taxon>Actinomycetota</taxon>
        <taxon>Actinomycetes</taxon>
        <taxon>Micrococcales</taxon>
        <taxon>Dermabacteraceae</taxon>
        <taxon>Dermabacter</taxon>
    </lineage>
</organism>
<evidence type="ECO:0000256" key="3">
    <source>
        <dbReference type="ARBA" id="ARBA00023295"/>
    </source>
</evidence>
<dbReference type="InterPro" id="IPR036962">
    <property type="entry name" value="Glyco_hydro_3_N_sf"/>
</dbReference>
<keyword evidence="3 5" id="KW-0326">Glycosidase</keyword>
<accession>A0A1B0ZHE7</accession>
<feature type="domain" description="Glycoside hydrolase family 3 N-terminal" evidence="4">
    <location>
        <begin position="33"/>
        <end position="323"/>
    </location>
</feature>
<comment type="similarity">
    <text evidence="1">Belongs to the glycosyl hydrolase 3 family.</text>
</comment>
<dbReference type="GO" id="GO:0009254">
    <property type="term" value="P:peptidoglycan turnover"/>
    <property type="evidence" value="ECO:0007669"/>
    <property type="project" value="TreeGrafter"/>
</dbReference>
<dbReference type="GO" id="GO:0005975">
    <property type="term" value="P:carbohydrate metabolic process"/>
    <property type="evidence" value="ECO:0007669"/>
    <property type="project" value="InterPro"/>
</dbReference>
<evidence type="ECO:0000256" key="1">
    <source>
        <dbReference type="ARBA" id="ARBA00005336"/>
    </source>
</evidence>
<dbReference type="PANTHER" id="PTHR30480:SF16">
    <property type="entry name" value="GLYCOSIDE HYDROLASE FAMILY 3 DOMAIN PROTEIN"/>
    <property type="match status" value="1"/>
</dbReference>
<protein>
    <submittedName>
        <fullName evidence="5">Beta-L-N-acetylhexosaminidase</fullName>
        <ecNumber evidence="5">3.2.1.52</ecNumber>
    </submittedName>
</protein>
<dbReference type="PATRIC" id="fig|1630135.4.peg.785"/>
<proteinExistence type="inferred from homology"/>
<evidence type="ECO:0000259" key="4">
    <source>
        <dbReference type="Pfam" id="PF00933"/>
    </source>
</evidence>
<dbReference type="InterPro" id="IPR017853">
    <property type="entry name" value="GH"/>
</dbReference>
<evidence type="ECO:0000256" key="2">
    <source>
        <dbReference type="ARBA" id="ARBA00022801"/>
    </source>
</evidence>
<dbReference type="Pfam" id="PF00933">
    <property type="entry name" value="Glyco_hydro_3"/>
    <property type="match status" value="1"/>
</dbReference>
<reference evidence="5 6" key="1">
    <citation type="submission" date="2015-06" db="EMBL/GenBank/DDBJ databases">
        <title>Investigation of pathophysiology for high-risk pregnancy and development of treatment modality based on it.</title>
        <authorList>
            <person name="Kim B.-C."/>
            <person name="Lim S."/>
        </authorList>
    </citation>
    <scope>NUCLEOTIDE SEQUENCE [LARGE SCALE GENOMIC DNA]</scope>
    <source>
        <strain evidence="5 6">AD1-86</strain>
    </source>
</reference>
<keyword evidence="2 5" id="KW-0378">Hydrolase</keyword>
<dbReference type="RefSeq" id="WP_065247560.1">
    <property type="nucleotide sequence ID" value="NZ_CP012117.1"/>
</dbReference>
<dbReference type="STRING" id="1630135.DAD186_07830"/>
<dbReference type="KEGG" id="dva:DAD186_07830"/>
<dbReference type="InterPro" id="IPR001764">
    <property type="entry name" value="Glyco_hydro_3_N"/>
</dbReference>
<evidence type="ECO:0000313" key="6">
    <source>
        <dbReference type="Proteomes" id="UP000092596"/>
    </source>
</evidence>
<dbReference type="PANTHER" id="PTHR30480">
    <property type="entry name" value="BETA-HEXOSAMINIDASE-RELATED"/>
    <property type="match status" value="1"/>
</dbReference>
<dbReference type="GO" id="GO:0004563">
    <property type="term" value="F:beta-N-acetylhexosaminidase activity"/>
    <property type="evidence" value="ECO:0007669"/>
    <property type="project" value="UniProtKB-EC"/>
</dbReference>
<dbReference type="Proteomes" id="UP000092596">
    <property type="component" value="Chromosome"/>
</dbReference>
<name>A0A1B0ZHE7_9MICO</name>
<dbReference type="AlphaFoldDB" id="A0A1B0ZHE7"/>
<gene>
    <name evidence="5" type="ORF">DAD186_07830</name>
</gene>
<dbReference type="SUPFAM" id="SSF51445">
    <property type="entry name" value="(Trans)glycosidases"/>
    <property type="match status" value="1"/>
</dbReference>
<evidence type="ECO:0000313" key="5">
    <source>
        <dbReference type="EMBL" id="ANP27333.1"/>
    </source>
</evidence>
<dbReference type="EMBL" id="CP012117">
    <property type="protein sequence ID" value="ANP27333.1"/>
    <property type="molecule type" value="Genomic_DNA"/>
</dbReference>
<dbReference type="InterPro" id="IPR050226">
    <property type="entry name" value="NagZ_Beta-hexosaminidase"/>
</dbReference>
<dbReference type="EC" id="3.2.1.52" evidence="5"/>
<dbReference type="Gene3D" id="3.20.20.300">
    <property type="entry name" value="Glycoside hydrolase, family 3, N-terminal domain"/>
    <property type="match status" value="1"/>
</dbReference>
<sequence>MSQSRFDADALAPLLASFPGTDVPPWLAQALEAGLGGVCLFGYNTPNAREAQRLIAQVREASRTEPVVTIDEEGGDVTRLYAARGGAFPAARGFGDIDDPELSREYGEAIGRVLAAIGVNMNFAPVADVNTNPSNPVIGARSFGTAPERVARHARAVCEGLSRAGVLSCAKHFPGHGDTAVDSHVGLPTVALSREDALAQHVAAFRALGSAPDAVMTAHIRVPSLGDGPATIAPWSYALAAQTNPDALVVTDALDMGAMTASVCYAEAAVRALDAGAHLLCLGTSIRRDGENMLVEAHDAIAEALRSGRLNRDELRSRAERVRATLAGRTTASECTVQALESAEAHLEAGGERASRRAVRWARGSSPVARHVSTAAIVDARFAHDYAAGKGRTFLAPVLEHRGIRLLPADPPPGYESPQVTFVLTRLGSASDAETARLEQAAAHAHELGSRLLVLHTGVPETAPLPHTLSSPAAVLLTYGASRGVMNAAADLALGEVAR</sequence>